<name>A0A0W8I454_9MICO</name>
<dbReference type="InterPro" id="IPR005501">
    <property type="entry name" value="LamB/YcsF/PxpA-like"/>
</dbReference>
<comment type="function">
    <text evidence="1">Catalyzes the cleavage of 5-oxoproline to form L-glutamate coupled to the hydrolysis of ATP to ADP and inorganic phosphate.</text>
</comment>
<dbReference type="AlphaFoldDB" id="A0A0W8I454"/>
<protein>
    <recommendedName>
        <fullName evidence="1">5-oxoprolinase subunit A</fullName>
        <shortName evidence="1">5-OPase subunit A</shortName>
        <ecNumber evidence="1">3.5.2.9</ecNumber>
    </recommendedName>
    <alternativeName>
        <fullName evidence="1">5-oxoprolinase (ATP-hydrolyzing) subunit A</fullName>
    </alternativeName>
</protein>
<comment type="subunit">
    <text evidence="1">Forms a complex composed of PxpA, PxpB and PxpC.</text>
</comment>
<dbReference type="Gene3D" id="3.20.20.370">
    <property type="entry name" value="Glycoside hydrolase/deacetylase"/>
    <property type="match status" value="1"/>
</dbReference>
<dbReference type="NCBIfam" id="NF003814">
    <property type="entry name" value="PRK05406.1-3"/>
    <property type="match status" value="1"/>
</dbReference>
<dbReference type="EMBL" id="LQBL01000029">
    <property type="protein sequence ID" value="KUG52784.1"/>
    <property type="molecule type" value="Genomic_DNA"/>
</dbReference>
<dbReference type="OrthoDB" id="9773478at2"/>
<dbReference type="PANTHER" id="PTHR30292:SF0">
    <property type="entry name" value="5-OXOPROLINASE SUBUNIT A"/>
    <property type="match status" value="1"/>
</dbReference>
<keyword evidence="1" id="KW-0547">Nucleotide-binding</keyword>
<dbReference type="GO" id="GO:0005524">
    <property type="term" value="F:ATP binding"/>
    <property type="evidence" value="ECO:0007669"/>
    <property type="project" value="UniProtKB-UniRule"/>
</dbReference>
<dbReference type="SUPFAM" id="SSF88713">
    <property type="entry name" value="Glycoside hydrolase/deacetylase"/>
    <property type="match status" value="1"/>
</dbReference>
<organism evidence="2 3">
    <name type="scientific">Serinicoccus chungangensis</name>
    <dbReference type="NCBI Taxonomy" id="767452"/>
    <lineage>
        <taxon>Bacteria</taxon>
        <taxon>Bacillati</taxon>
        <taxon>Actinomycetota</taxon>
        <taxon>Actinomycetes</taxon>
        <taxon>Micrococcales</taxon>
        <taxon>Ornithinimicrobiaceae</taxon>
        <taxon>Serinicoccus</taxon>
    </lineage>
</organism>
<proteinExistence type="inferred from homology"/>
<dbReference type="GO" id="GO:0005975">
    <property type="term" value="P:carbohydrate metabolic process"/>
    <property type="evidence" value="ECO:0007669"/>
    <property type="project" value="InterPro"/>
</dbReference>
<dbReference type="NCBIfam" id="NF003816">
    <property type="entry name" value="PRK05406.1-5"/>
    <property type="match status" value="1"/>
</dbReference>
<dbReference type="PANTHER" id="PTHR30292">
    <property type="entry name" value="UNCHARACTERIZED PROTEIN YBGL-RELATED"/>
    <property type="match status" value="1"/>
</dbReference>
<evidence type="ECO:0000313" key="3">
    <source>
        <dbReference type="Proteomes" id="UP000054837"/>
    </source>
</evidence>
<gene>
    <name evidence="1" type="primary">pxpA</name>
    <name evidence="2" type="ORF">AVL62_14510</name>
</gene>
<keyword evidence="1" id="KW-0378">Hydrolase</keyword>
<accession>A0A0W8I454</accession>
<keyword evidence="3" id="KW-1185">Reference proteome</keyword>
<dbReference type="CDD" id="cd10787">
    <property type="entry name" value="LamB_YcsF_like"/>
    <property type="match status" value="1"/>
</dbReference>
<dbReference type="GO" id="GO:0017168">
    <property type="term" value="F:5-oxoprolinase (ATP-hydrolyzing) activity"/>
    <property type="evidence" value="ECO:0007669"/>
    <property type="project" value="UniProtKB-UniRule"/>
</dbReference>
<comment type="similarity">
    <text evidence="1">Belongs to the LamB/PxpA family.</text>
</comment>
<dbReference type="EC" id="3.5.2.9" evidence="1"/>
<dbReference type="Proteomes" id="UP000054837">
    <property type="component" value="Unassembled WGS sequence"/>
</dbReference>
<dbReference type="RefSeq" id="WP_058891858.1">
    <property type="nucleotide sequence ID" value="NZ_LQBL01000029.1"/>
</dbReference>
<keyword evidence="1" id="KW-0067">ATP-binding</keyword>
<reference evidence="2 3" key="1">
    <citation type="submission" date="2015-12" db="EMBL/GenBank/DDBJ databases">
        <title>Serinicoccus chungangenesis strain CD08_5 genome sequencing and assembly.</title>
        <authorList>
            <person name="Chander A.M."/>
            <person name="Kaur G."/>
            <person name="Nair G.R."/>
            <person name="Dhawan D.K."/>
            <person name="Kochhar R.K."/>
            <person name="Mayilraj S."/>
            <person name="Bhadada S.K."/>
        </authorList>
    </citation>
    <scope>NUCLEOTIDE SEQUENCE [LARGE SCALE GENOMIC DNA]</scope>
    <source>
        <strain evidence="2 3">CD08_5</strain>
    </source>
</reference>
<dbReference type="InterPro" id="IPR011330">
    <property type="entry name" value="Glyco_hydro/deAcase_b/a-brl"/>
</dbReference>
<comment type="caution">
    <text evidence="2">The sequence shown here is derived from an EMBL/GenBank/DDBJ whole genome shotgun (WGS) entry which is preliminary data.</text>
</comment>
<dbReference type="Pfam" id="PF03746">
    <property type="entry name" value="LamB_YcsF"/>
    <property type="match status" value="1"/>
</dbReference>
<comment type="catalytic activity">
    <reaction evidence="1">
        <text>5-oxo-L-proline + ATP + 2 H2O = L-glutamate + ADP + phosphate + H(+)</text>
        <dbReference type="Rhea" id="RHEA:10348"/>
        <dbReference type="ChEBI" id="CHEBI:15377"/>
        <dbReference type="ChEBI" id="CHEBI:15378"/>
        <dbReference type="ChEBI" id="CHEBI:29985"/>
        <dbReference type="ChEBI" id="CHEBI:30616"/>
        <dbReference type="ChEBI" id="CHEBI:43474"/>
        <dbReference type="ChEBI" id="CHEBI:58402"/>
        <dbReference type="ChEBI" id="CHEBI:456216"/>
        <dbReference type="EC" id="3.5.2.9"/>
    </reaction>
</comment>
<dbReference type="HAMAP" id="MF_00691">
    <property type="entry name" value="PxpA"/>
    <property type="match status" value="1"/>
</dbReference>
<evidence type="ECO:0000313" key="2">
    <source>
        <dbReference type="EMBL" id="KUG52784.1"/>
    </source>
</evidence>
<sequence>MRIDLNADLGESFGTWTLGDDDAMLGLVTSANVACGFHAGDARTLERTVAAAADRGVAVGAQVSYRDLAGFGRRFVDADPADLEADVLYQIGALEALCRVAGTRVAYLKPHGALYHAVGSHEGQARALVSALSRYDATLPLLHQEGSLVSRLAQEAGVRVVAEAFADRGYRPDGTLVPRSEQGAVLHDPEDVAARMLRLVREGVVEAVDGTDVPVRVASICTHGDSPGAVAMARAVRTALEADGVQLAAFAG</sequence>
<dbReference type="STRING" id="767452.AVL62_14510"/>
<evidence type="ECO:0000256" key="1">
    <source>
        <dbReference type="HAMAP-Rule" id="MF_00691"/>
    </source>
</evidence>